<dbReference type="InterPro" id="IPR017892">
    <property type="entry name" value="Pkinase_C"/>
</dbReference>
<dbReference type="PROSITE" id="PS00107">
    <property type="entry name" value="PROTEIN_KINASE_ATP"/>
    <property type="match status" value="1"/>
</dbReference>
<feature type="compositionally biased region" description="Low complexity" evidence="13">
    <location>
        <begin position="98"/>
        <end position="123"/>
    </location>
</feature>
<dbReference type="Gene3D" id="3.30.200.20">
    <property type="entry name" value="Phosphorylase Kinase, domain 1"/>
    <property type="match status" value="1"/>
</dbReference>
<comment type="catalytic activity">
    <reaction evidence="10">
        <text>L-threonyl-[protein] + ATP = O-phospho-L-threonyl-[protein] + ADP + H(+)</text>
        <dbReference type="Rhea" id="RHEA:46608"/>
        <dbReference type="Rhea" id="RHEA-COMP:11060"/>
        <dbReference type="Rhea" id="RHEA-COMP:11605"/>
        <dbReference type="ChEBI" id="CHEBI:15378"/>
        <dbReference type="ChEBI" id="CHEBI:30013"/>
        <dbReference type="ChEBI" id="CHEBI:30616"/>
        <dbReference type="ChEBI" id="CHEBI:61977"/>
        <dbReference type="ChEBI" id="CHEBI:456216"/>
        <dbReference type="EC" id="2.7.11.1"/>
    </reaction>
</comment>
<dbReference type="GO" id="GO:0016020">
    <property type="term" value="C:membrane"/>
    <property type="evidence" value="ECO:0007669"/>
    <property type="project" value="GOC"/>
</dbReference>
<evidence type="ECO:0000313" key="16">
    <source>
        <dbReference type="EMBL" id="ODQ65300.1"/>
    </source>
</evidence>
<evidence type="ECO:0000256" key="10">
    <source>
        <dbReference type="ARBA" id="ARBA00047899"/>
    </source>
</evidence>
<keyword evidence="3" id="KW-0723">Serine/threonine-protein kinase</keyword>
<keyword evidence="8 12" id="KW-0067">ATP-binding</keyword>
<evidence type="ECO:0000256" key="12">
    <source>
        <dbReference type="PROSITE-ProRule" id="PRU10141"/>
    </source>
</evidence>
<dbReference type="GO" id="GO:0070941">
    <property type="term" value="P:eisosome assembly"/>
    <property type="evidence" value="ECO:0007669"/>
    <property type="project" value="UniProtKB-ARBA"/>
</dbReference>
<dbReference type="GO" id="GO:0006665">
    <property type="term" value="P:sphingolipid metabolic process"/>
    <property type="evidence" value="ECO:0007669"/>
    <property type="project" value="UniProtKB-KW"/>
</dbReference>
<dbReference type="FunFam" id="3.30.200.20:FF:000048">
    <property type="entry name" value="Non-specific serine/threonine protein kinase"/>
    <property type="match status" value="1"/>
</dbReference>
<dbReference type="PROSITE" id="PS50011">
    <property type="entry name" value="PROTEIN_KINASE_DOM"/>
    <property type="match status" value="1"/>
</dbReference>
<dbReference type="Pfam" id="PF00433">
    <property type="entry name" value="Pkinase_C"/>
    <property type="match status" value="1"/>
</dbReference>
<dbReference type="CDD" id="cd11651">
    <property type="entry name" value="YPK1_N_like"/>
    <property type="match status" value="1"/>
</dbReference>
<keyword evidence="4" id="KW-0597">Phosphoprotein</keyword>
<dbReference type="InterPro" id="IPR000961">
    <property type="entry name" value="AGC-kinase_C"/>
</dbReference>
<dbReference type="Gene3D" id="1.10.510.10">
    <property type="entry name" value="Transferase(Phosphotransferase) domain 1"/>
    <property type="match status" value="1"/>
</dbReference>
<evidence type="ECO:0000256" key="2">
    <source>
        <dbReference type="ARBA" id="ARBA00012513"/>
    </source>
</evidence>
<dbReference type="PROSITE" id="PS51285">
    <property type="entry name" value="AGC_KINASE_CTER"/>
    <property type="match status" value="1"/>
</dbReference>
<dbReference type="InterPro" id="IPR017441">
    <property type="entry name" value="Protein_kinase_ATP_BS"/>
</dbReference>
<feature type="compositionally biased region" description="Polar residues" evidence="13">
    <location>
        <begin position="28"/>
        <end position="37"/>
    </location>
</feature>
<comment type="catalytic activity">
    <reaction evidence="11">
        <text>L-seryl-[protein] + ATP = O-phospho-L-seryl-[protein] + ADP + H(+)</text>
        <dbReference type="Rhea" id="RHEA:17989"/>
        <dbReference type="Rhea" id="RHEA-COMP:9863"/>
        <dbReference type="Rhea" id="RHEA-COMP:11604"/>
        <dbReference type="ChEBI" id="CHEBI:15378"/>
        <dbReference type="ChEBI" id="CHEBI:29999"/>
        <dbReference type="ChEBI" id="CHEBI:30616"/>
        <dbReference type="ChEBI" id="CHEBI:83421"/>
        <dbReference type="ChEBI" id="CHEBI:456216"/>
        <dbReference type="EC" id="2.7.11.1"/>
    </reaction>
</comment>
<evidence type="ECO:0000256" key="8">
    <source>
        <dbReference type="ARBA" id="ARBA00022840"/>
    </source>
</evidence>
<keyword evidence="6 12" id="KW-0547">Nucleotide-binding</keyword>
<feature type="region of interest" description="Disordered" evidence="13">
    <location>
        <begin position="14"/>
        <end position="57"/>
    </location>
</feature>
<feature type="binding site" evidence="12">
    <location>
        <position position="401"/>
    </location>
    <ligand>
        <name>ATP</name>
        <dbReference type="ChEBI" id="CHEBI:30616"/>
    </ligand>
</feature>
<sequence length="690" mass="75914">MSSWNLARKLKETSLSSAFSRPSSSSSATITPNTVKSSKVDDDANSSLSPVPSTEDVVVNSACISSPSFRALPSVTTLAPDQASRRRSSSISKRSHKSTASTSTIPSTLTTTPLPPSRLSSSSFISESRDTGSSSSLVRNPDSPVYNDPKSTTSTIKPGRLTVTIRSVSGFTIPEEVMSSLSPPANNMPAKTGSRLSSFFSSIGGSRSSANPSPPARGNKNSSSLPSPPVFAVVEFDKTELVLDATAGTVENPIWDTITDFDVSRSQILSIEFFAKLPKSIVNDKNSNDSIQQLPTDVSPSSKKKQYQGVFLGSCQVGPLDQHLNKSGTITILDGKIPLQLGSPVSRLSLSIKYRSNQNHRPLTIEDFDLLKVIGKGSFGKVMQVRKRDTQRIYALKTIRKAHIISRSEVTHTLAERTVLAQIDNPFIVPLKFSFQSPDKLYLGLAFINGGELFHHLQCEGKFDLNRSRFYAAELLCALECLHEYNVIYRDLKPENILLDYTGHIALCDFGLCKLNMEAADKTNTFCGTPEYLSPEILLGTGYTKAVDWWTLGVLLYEMLTGLPPFYDENVPEMYRKILEDPLRFPDDMDREARSLLTGLLQRDPDQRTGSYGAQEIKSHPFFVQIDWKRLMAKKYKAPFKPAVQSAIDTSNFDDEFTSEVPADSVVEGSGRLSDSIQRQFGGWSFTDNN</sequence>
<dbReference type="GO" id="GO:0060237">
    <property type="term" value="P:regulation of fungal-type cell wall organization"/>
    <property type="evidence" value="ECO:0007669"/>
    <property type="project" value="UniProtKB-ARBA"/>
</dbReference>
<evidence type="ECO:0000259" key="15">
    <source>
        <dbReference type="PROSITE" id="PS51285"/>
    </source>
</evidence>
<dbReference type="Pfam" id="PF00069">
    <property type="entry name" value="Pkinase"/>
    <property type="match status" value="1"/>
</dbReference>
<feature type="compositionally biased region" description="Low complexity" evidence="13">
    <location>
        <begin position="14"/>
        <end position="27"/>
    </location>
</feature>
<dbReference type="Proteomes" id="UP000095009">
    <property type="component" value="Unassembled WGS sequence"/>
</dbReference>
<dbReference type="SUPFAM" id="SSF56112">
    <property type="entry name" value="Protein kinase-like (PK-like)"/>
    <property type="match status" value="1"/>
</dbReference>
<evidence type="ECO:0000256" key="7">
    <source>
        <dbReference type="ARBA" id="ARBA00022777"/>
    </source>
</evidence>
<dbReference type="OrthoDB" id="63267at2759"/>
<evidence type="ECO:0000259" key="14">
    <source>
        <dbReference type="PROSITE" id="PS50011"/>
    </source>
</evidence>
<dbReference type="AlphaFoldDB" id="A0A1E3PJ30"/>
<keyword evidence="5" id="KW-0808">Transferase</keyword>
<gene>
    <name evidence="16" type="ORF">NADFUDRAFT_83321</name>
</gene>
<name>A0A1E3PJ30_9ASCO</name>
<dbReference type="SMART" id="SM00133">
    <property type="entry name" value="S_TK_X"/>
    <property type="match status" value="1"/>
</dbReference>
<dbReference type="GO" id="GO:0004674">
    <property type="term" value="F:protein serine/threonine kinase activity"/>
    <property type="evidence" value="ECO:0007669"/>
    <property type="project" value="UniProtKB-KW"/>
</dbReference>
<dbReference type="FunFam" id="1.10.510.10:FF:000008">
    <property type="entry name" value="Non-specific serine/threonine protein kinase"/>
    <property type="match status" value="1"/>
</dbReference>
<feature type="domain" description="Protein kinase" evidence="14">
    <location>
        <begin position="368"/>
        <end position="623"/>
    </location>
</feature>
<feature type="compositionally biased region" description="Basic residues" evidence="13">
    <location>
        <begin position="85"/>
        <end position="97"/>
    </location>
</feature>
<keyword evidence="9" id="KW-0443">Lipid metabolism</keyword>
<evidence type="ECO:0000256" key="3">
    <source>
        <dbReference type="ARBA" id="ARBA00022527"/>
    </source>
</evidence>
<keyword evidence="7 16" id="KW-0418">Kinase</keyword>
<reference evidence="16 17" key="1">
    <citation type="journal article" date="2016" name="Proc. Natl. Acad. Sci. U.S.A.">
        <title>Comparative genomics of biotechnologically important yeasts.</title>
        <authorList>
            <person name="Riley R."/>
            <person name="Haridas S."/>
            <person name="Wolfe K.H."/>
            <person name="Lopes M.R."/>
            <person name="Hittinger C.T."/>
            <person name="Goeker M."/>
            <person name="Salamov A.A."/>
            <person name="Wisecaver J.H."/>
            <person name="Long T.M."/>
            <person name="Calvey C.H."/>
            <person name="Aerts A.L."/>
            <person name="Barry K.W."/>
            <person name="Choi C."/>
            <person name="Clum A."/>
            <person name="Coughlan A.Y."/>
            <person name="Deshpande S."/>
            <person name="Douglass A.P."/>
            <person name="Hanson S.J."/>
            <person name="Klenk H.-P."/>
            <person name="LaButti K.M."/>
            <person name="Lapidus A."/>
            <person name="Lindquist E.A."/>
            <person name="Lipzen A.M."/>
            <person name="Meier-Kolthoff J.P."/>
            <person name="Ohm R.A."/>
            <person name="Otillar R.P."/>
            <person name="Pangilinan J.L."/>
            <person name="Peng Y."/>
            <person name="Rokas A."/>
            <person name="Rosa C.A."/>
            <person name="Scheuner C."/>
            <person name="Sibirny A.A."/>
            <person name="Slot J.C."/>
            <person name="Stielow J.B."/>
            <person name="Sun H."/>
            <person name="Kurtzman C.P."/>
            <person name="Blackwell M."/>
            <person name="Grigoriev I.V."/>
            <person name="Jeffries T.W."/>
        </authorList>
    </citation>
    <scope>NUCLEOTIDE SEQUENCE [LARGE SCALE GENOMIC DNA]</scope>
    <source>
        <strain evidence="16 17">DSM 6958</strain>
    </source>
</reference>
<dbReference type="EC" id="2.7.11.1" evidence="2"/>
<feature type="domain" description="AGC-kinase C-terminal" evidence="15">
    <location>
        <begin position="624"/>
        <end position="690"/>
    </location>
</feature>
<keyword evidence="17" id="KW-1185">Reference proteome</keyword>
<dbReference type="InterPro" id="IPR011009">
    <property type="entry name" value="Kinase-like_dom_sf"/>
</dbReference>
<dbReference type="InterPro" id="IPR008271">
    <property type="entry name" value="Ser/Thr_kinase_AS"/>
</dbReference>
<accession>A0A1E3PJ30</accession>
<comment type="similarity">
    <text evidence="1">Belongs to the protein kinase superfamily. AGC Ser/Thr protein kinase family. RAC subfamily.</text>
</comment>
<evidence type="ECO:0000256" key="5">
    <source>
        <dbReference type="ARBA" id="ARBA00022679"/>
    </source>
</evidence>
<feature type="compositionally biased region" description="Low complexity" evidence="13">
    <location>
        <begin position="193"/>
        <end position="219"/>
    </location>
</feature>
<dbReference type="InterPro" id="IPR000719">
    <property type="entry name" value="Prot_kinase_dom"/>
</dbReference>
<dbReference type="STRING" id="857566.A0A1E3PJ30"/>
<evidence type="ECO:0000313" key="17">
    <source>
        <dbReference type="Proteomes" id="UP000095009"/>
    </source>
</evidence>
<evidence type="ECO:0000256" key="4">
    <source>
        <dbReference type="ARBA" id="ARBA00022553"/>
    </source>
</evidence>
<organism evidence="16 17">
    <name type="scientific">Nadsonia fulvescens var. elongata DSM 6958</name>
    <dbReference type="NCBI Taxonomy" id="857566"/>
    <lineage>
        <taxon>Eukaryota</taxon>
        <taxon>Fungi</taxon>
        <taxon>Dikarya</taxon>
        <taxon>Ascomycota</taxon>
        <taxon>Saccharomycotina</taxon>
        <taxon>Dipodascomycetes</taxon>
        <taxon>Dipodascales</taxon>
        <taxon>Dipodascales incertae sedis</taxon>
        <taxon>Nadsonia</taxon>
    </lineage>
</organism>
<dbReference type="PANTHER" id="PTHR24351">
    <property type="entry name" value="RIBOSOMAL PROTEIN S6 KINASE"/>
    <property type="match status" value="1"/>
</dbReference>
<keyword evidence="9" id="KW-0746">Sphingolipid metabolism</keyword>
<protein>
    <recommendedName>
        <fullName evidence="2">non-specific serine/threonine protein kinase</fullName>
        <ecNumber evidence="2">2.7.11.1</ecNumber>
    </recommendedName>
</protein>
<feature type="region of interest" description="Disordered" evidence="13">
    <location>
        <begin position="178"/>
        <end position="224"/>
    </location>
</feature>
<proteinExistence type="inferred from homology"/>
<evidence type="ECO:0000256" key="11">
    <source>
        <dbReference type="ARBA" id="ARBA00048679"/>
    </source>
</evidence>
<dbReference type="GO" id="GO:0005524">
    <property type="term" value="F:ATP binding"/>
    <property type="evidence" value="ECO:0007669"/>
    <property type="project" value="UniProtKB-UniRule"/>
</dbReference>
<evidence type="ECO:0000256" key="13">
    <source>
        <dbReference type="SAM" id="MobiDB-lite"/>
    </source>
</evidence>
<evidence type="ECO:0000256" key="6">
    <source>
        <dbReference type="ARBA" id="ARBA00022741"/>
    </source>
</evidence>
<dbReference type="PROSITE" id="PS00108">
    <property type="entry name" value="PROTEIN_KINASE_ST"/>
    <property type="match status" value="1"/>
</dbReference>
<feature type="region of interest" description="Disordered" evidence="13">
    <location>
        <begin position="74"/>
        <end position="159"/>
    </location>
</feature>
<dbReference type="SMART" id="SM00220">
    <property type="entry name" value="S_TKc"/>
    <property type="match status" value="1"/>
</dbReference>
<evidence type="ECO:0000256" key="9">
    <source>
        <dbReference type="ARBA" id="ARBA00022919"/>
    </source>
</evidence>
<dbReference type="GO" id="GO:0106310">
    <property type="term" value="F:protein serine kinase activity"/>
    <property type="evidence" value="ECO:0007669"/>
    <property type="project" value="RHEA"/>
</dbReference>
<evidence type="ECO:0000256" key="1">
    <source>
        <dbReference type="ARBA" id="ARBA00006935"/>
    </source>
</evidence>
<dbReference type="EMBL" id="KV454410">
    <property type="protein sequence ID" value="ODQ65300.1"/>
    <property type="molecule type" value="Genomic_DNA"/>
</dbReference>